<dbReference type="SMART" id="SM00085">
    <property type="entry name" value="PA2c"/>
    <property type="match status" value="1"/>
</dbReference>
<dbReference type="SUPFAM" id="SSF48619">
    <property type="entry name" value="Phospholipase A2, PLA2"/>
    <property type="match status" value="1"/>
</dbReference>
<accession>A0ABD1JZI8</accession>
<feature type="transmembrane region" description="Helical" evidence="21">
    <location>
        <begin position="121"/>
        <end position="142"/>
    </location>
</feature>
<evidence type="ECO:0000256" key="21">
    <source>
        <dbReference type="SAM" id="Phobius"/>
    </source>
</evidence>
<dbReference type="GO" id="GO:0005576">
    <property type="term" value="C:extracellular region"/>
    <property type="evidence" value="ECO:0007669"/>
    <property type="project" value="UniProtKB-SubCell"/>
</dbReference>
<keyword evidence="3 20" id="KW-0964">Secreted</keyword>
<name>A0ABD1JZI8_9TELE</name>
<protein>
    <recommendedName>
        <fullName evidence="2 20">Phospholipase A2</fullName>
        <ecNumber evidence="2 20">3.1.1.4</ecNumber>
    </recommendedName>
</protein>
<evidence type="ECO:0000256" key="2">
    <source>
        <dbReference type="ARBA" id="ARBA00013278"/>
    </source>
</evidence>
<comment type="catalytic activity">
    <reaction evidence="15">
        <text>1-hexadecanoyl-2-(9Z,12Z-octadecadienoyl)-sn-glycero-3-phosphoethanolamine + H2O = 1-hexadecanoyl-sn-glycero-3-phosphoethanolamine + (9Z,12Z)-octadecadienoate + H(+)</text>
        <dbReference type="Rhea" id="RHEA:40815"/>
        <dbReference type="ChEBI" id="CHEBI:15377"/>
        <dbReference type="ChEBI" id="CHEBI:15378"/>
        <dbReference type="ChEBI" id="CHEBI:30245"/>
        <dbReference type="ChEBI" id="CHEBI:73004"/>
        <dbReference type="ChEBI" id="CHEBI:73008"/>
    </reaction>
    <physiologicalReaction direction="left-to-right" evidence="15">
        <dbReference type="Rhea" id="RHEA:40816"/>
    </physiologicalReaction>
</comment>
<dbReference type="Gene3D" id="1.20.90.10">
    <property type="entry name" value="Phospholipase A2 domain"/>
    <property type="match status" value="1"/>
</dbReference>
<reference evidence="23 24" key="1">
    <citation type="submission" date="2024-09" db="EMBL/GenBank/DDBJ databases">
        <title>A chromosome-level genome assembly of Gray's grenadier anchovy, Coilia grayii.</title>
        <authorList>
            <person name="Fu Z."/>
        </authorList>
    </citation>
    <scope>NUCLEOTIDE SEQUENCE [LARGE SCALE GENOMIC DNA]</scope>
    <source>
        <strain evidence="23">G4</strain>
        <tissue evidence="23">Muscle</tissue>
    </source>
</reference>
<feature type="binding site" evidence="17">
    <location>
        <position position="23"/>
    </location>
    <ligand>
        <name>Ca(2+)</name>
        <dbReference type="ChEBI" id="CHEBI:29108"/>
    </ligand>
</feature>
<evidence type="ECO:0000256" key="13">
    <source>
        <dbReference type="ARBA" id="ARBA00048373"/>
    </source>
</evidence>
<dbReference type="InterPro" id="IPR016090">
    <property type="entry name" value="PLA2-like_dom"/>
</dbReference>
<feature type="active site" evidence="16">
    <location>
        <position position="41"/>
    </location>
</feature>
<evidence type="ECO:0000256" key="3">
    <source>
        <dbReference type="ARBA" id="ARBA00022525"/>
    </source>
</evidence>
<dbReference type="EC" id="3.1.1.4" evidence="2 20"/>
<comment type="catalytic activity">
    <reaction evidence="14">
        <text>1-hexadecanoyl-2-(9Z-octadecenoyl)-sn-glycero-3-phosphocholine + H2O = 1-hexadecanoyl-sn-glycero-3-phosphocholine + (9Z)-octadecenoate + H(+)</text>
        <dbReference type="Rhea" id="RHEA:38779"/>
        <dbReference type="ChEBI" id="CHEBI:15377"/>
        <dbReference type="ChEBI" id="CHEBI:15378"/>
        <dbReference type="ChEBI" id="CHEBI:30823"/>
        <dbReference type="ChEBI" id="CHEBI:72998"/>
        <dbReference type="ChEBI" id="CHEBI:73001"/>
    </reaction>
    <physiologicalReaction direction="left-to-right" evidence="14">
        <dbReference type="Rhea" id="RHEA:38780"/>
    </physiologicalReaction>
</comment>
<dbReference type="InterPro" id="IPR033113">
    <property type="entry name" value="PLA2_histidine"/>
</dbReference>
<dbReference type="PRINTS" id="PR00389">
    <property type="entry name" value="PHPHLIPASEA2"/>
</dbReference>
<evidence type="ECO:0000256" key="14">
    <source>
        <dbReference type="ARBA" id="ARBA00048699"/>
    </source>
</evidence>
<keyword evidence="8 18" id="KW-1015">Disulfide bond</keyword>
<dbReference type="GO" id="GO:0005102">
    <property type="term" value="F:signaling receptor binding"/>
    <property type="evidence" value="ECO:0007669"/>
    <property type="project" value="UniProtKB-ARBA"/>
</dbReference>
<proteinExistence type="inferred from homology"/>
<keyword evidence="21" id="KW-0472">Membrane</keyword>
<comment type="subcellular location">
    <subcellularLocation>
        <location evidence="1 20">Secreted</location>
    </subcellularLocation>
</comment>
<dbReference type="GO" id="GO:0046872">
    <property type="term" value="F:metal ion binding"/>
    <property type="evidence" value="ECO:0007669"/>
    <property type="project" value="UniProtKB-KW"/>
</dbReference>
<dbReference type="InterPro" id="IPR036444">
    <property type="entry name" value="PLipase_A2_dom_sf"/>
</dbReference>
<evidence type="ECO:0000256" key="7">
    <source>
        <dbReference type="ARBA" id="ARBA00023098"/>
    </source>
</evidence>
<comment type="catalytic activity">
    <reaction evidence="11">
        <text>N-hexadecanoyl-1,2-di-(9Z-octadecenoyl)-sn-glycero-3-phosphoethanolamine + H2O = N-hexadecanoyl-1-(9Z-octadecenoyl)-sn-glycero-3-phosphoethanolamine + (9Z)-octadecenoate + H(+)</text>
        <dbReference type="Rhea" id="RHEA:45424"/>
        <dbReference type="ChEBI" id="CHEBI:15377"/>
        <dbReference type="ChEBI" id="CHEBI:15378"/>
        <dbReference type="ChEBI" id="CHEBI:30823"/>
        <dbReference type="ChEBI" id="CHEBI:78097"/>
        <dbReference type="ChEBI" id="CHEBI:85217"/>
    </reaction>
    <physiologicalReaction direction="left-to-right" evidence="11">
        <dbReference type="Rhea" id="RHEA:45425"/>
    </physiologicalReaction>
</comment>
<comment type="catalytic activity">
    <reaction evidence="20">
        <text>a 1,2-diacyl-sn-glycero-3-phosphocholine + H2O = a 1-acyl-sn-glycero-3-phosphocholine + a fatty acid + H(+)</text>
        <dbReference type="Rhea" id="RHEA:15801"/>
        <dbReference type="ChEBI" id="CHEBI:15377"/>
        <dbReference type="ChEBI" id="CHEBI:15378"/>
        <dbReference type="ChEBI" id="CHEBI:28868"/>
        <dbReference type="ChEBI" id="CHEBI:57643"/>
        <dbReference type="ChEBI" id="CHEBI:58168"/>
        <dbReference type="EC" id="3.1.1.4"/>
    </reaction>
</comment>
<dbReference type="PANTHER" id="PTHR11716:SF94">
    <property type="entry name" value="PHOSPHOLIPASE A2"/>
    <property type="match status" value="1"/>
</dbReference>
<comment type="caution">
    <text evidence="23">The sequence shown here is derived from an EMBL/GenBank/DDBJ whole genome shotgun (WGS) entry which is preliminary data.</text>
</comment>
<evidence type="ECO:0000256" key="17">
    <source>
        <dbReference type="PIRSR" id="PIRSR601211-2"/>
    </source>
</evidence>
<feature type="domain" description="Phospholipase A2-like central" evidence="22">
    <location>
        <begin position="1"/>
        <end position="118"/>
    </location>
</feature>
<feature type="binding site" evidence="17">
    <location>
        <position position="21"/>
    </location>
    <ligand>
        <name>Ca(2+)</name>
        <dbReference type="ChEBI" id="CHEBI:29108"/>
    </ligand>
</feature>
<comment type="similarity">
    <text evidence="19">Belongs to the phospholipase A2 family.</text>
</comment>
<evidence type="ECO:0000259" key="22">
    <source>
        <dbReference type="SMART" id="SM00085"/>
    </source>
</evidence>
<dbReference type="InterPro" id="IPR001211">
    <property type="entry name" value="PLA2"/>
</dbReference>
<evidence type="ECO:0000256" key="8">
    <source>
        <dbReference type="ARBA" id="ARBA00023157"/>
    </source>
</evidence>
<dbReference type="GO" id="GO:0004623">
    <property type="term" value="F:phospholipase A2 activity"/>
    <property type="evidence" value="ECO:0007669"/>
    <property type="project" value="UniProtKB-EC"/>
</dbReference>
<comment type="catalytic activity">
    <reaction evidence="10">
        <text>1-hexadecanoyl-2-(9Z-octadecenoyl)-sn-glycero-3-phospho-(1'-sn-glycerol) + H2O = 1-hexadecanoyl-sn-glycero-3-phospho-(1'-sn-glycerol) + (9Z)-octadecenoate + H(+)</text>
        <dbReference type="Rhea" id="RHEA:40919"/>
        <dbReference type="ChEBI" id="CHEBI:15377"/>
        <dbReference type="ChEBI" id="CHEBI:15378"/>
        <dbReference type="ChEBI" id="CHEBI:30823"/>
        <dbReference type="ChEBI" id="CHEBI:72841"/>
        <dbReference type="ChEBI" id="CHEBI:75158"/>
    </reaction>
    <physiologicalReaction direction="left-to-right" evidence="10">
        <dbReference type="Rhea" id="RHEA:40920"/>
    </physiologicalReaction>
</comment>
<feature type="binding site" evidence="17">
    <location>
        <position position="42"/>
    </location>
    <ligand>
        <name>Ca(2+)</name>
        <dbReference type="ChEBI" id="CHEBI:29108"/>
    </ligand>
</feature>
<evidence type="ECO:0000256" key="15">
    <source>
        <dbReference type="ARBA" id="ARBA00049039"/>
    </source>
</evidence>
<evidence type="ECO:0000256" key="16">
    <source>
        <dbReference type="PIRSR" id="PIRSR601211-1"/>
    </source>
</evidence>
<feature type="disulfide bond" evidence="18">
    <location>
        <begin position="78"/>
        <end position="90"/>
    </location>
</feature>
<evidence type="ECO:0000256" key="5">
    <source>
        <dbReference type="ARBA" id="ARBA00022801"/>
    </source>
</evidence>
<comment type="catalytic activity">
    <reaction evidence="12">
        <text>1,2-dihexadecanoyl-sn-glycero-3-phosphocholine + H2O = 1-hexadecanoyl-sn-glycero-3-phosphocholine + hexadecanoate + H(+)</text>
        <dbReference type="Rhea" id="RHEA:41223"/>
        <dbReference type="ChEBI" id="CHEBI:7896"/>
        <dbReference type="ChEBI" id="CHEBI:15377"/>
        <dbReference type="ChEBI" id="CHEBI:15378"/>
        <dbReference type="ChEBI" id="CHEBI:72998"/>
        <dbReference type="ChEBI" id="CHEBI:72999"/>
    </reaction>
    <physiologicalReaction direction="left-to-right" evidence="12">
        <dbReference type="Rhea" id="RHEA:41224"/>
    </physiologicalReaction>
</comment>
<dbReference type="EMBL" id="JBHFQA010000010">
    <property type="protein sequence ID" value="KAL2092292.1"/>
    <property type="molecule type" value="Genomic_DNA"/>
</dbReference>
<keyword evidence="7 20" id="KW-0443">Lipid metabolism</keyword>
<keyword evidence="4 17" id="KW-0479">Metal-binding</keyword>
<dbReference type="PANTHER" id="PTHR11716">
    <property type="entry name" value="PHOSPHOLIPASE A2 FAMILY MEMBER"/>
    <property type="match status" value="1"/>
</dbReference>
<dbReference type="GO" id="GO:0006644">
    <property type="term" value="P:phospholipid metabolic process"/>
    <property type="evidence" value="ECO:0007669"/>
    <property type="project" value="UniProtKB-ARBA"/>
</dbReference>
<feature type="disulfide bond" evidence="18">
    <location>
        <begin position="37"/>
        <end position="99"/>
    </location>
</feature>
<keyword evidence="6 17" id="KW-0106">Calcium</keyword>
<comment type="catalytic activity">
    <reaction evidence="9">
        <text>N,1-dihexadecanoyl-2-(9Z,12Z-octadecadienoyl)-sn-glycero-3-phosphoethanolamine + H2O = N,1-dihexadecanoyl-sn-glycero-3-phosphoethanolamine + (9Z,12Z)-octadecadienoate + H(+)</text>
        <dbReference type="Rhea" id="RHEA:56424"/>
        <dbReference type="ChEBI" id="CHEBI:15377"/>
        <dbReference type="ChEBI" id="CHEBI:15378"/>
        <dbReference type="ChEBI" id="CHEBI:30245"/>
        <dbReference type="ChEBI" id="CHEBI:85334"/>
        <dbReference type="ChEBI" id="CHEBI:85335"/>
    </reaction>
    <physiologicalReaction direction="left-to-right" evidence="9">
        <dbReference type="Rhea" id="RHEA:56425"/>
    </physiologicalReaction>
</comment>
<comment type="cofactor">
    <cofactor evidence="17">
        <name>Ca(2+)</name>
        <dbReference type="ChEBI" id="CHEBI:29108"/>
    </cofactor>
    <text evidence="17">Binds 1 Ca(2+) ion per subunit.</text>
</comment>
<evidence type="ECO:0000256" key="10">
    <source>
        <dbReference type="ARBA" id="ARBA00048015"/>
    </source>
</evidence>
<dbReference type="FunFam" id="1.20.90.10:FF:000011">
    <property type="entry name" value="Phospholipase A(2)"/>
    <property type="match status" value="1"/>
</dbReference>
<dbReference type="Proteomes" id="UP001591681">
    <property type="component" value="Unassembled WGS sequence"/>
</dbReference>
<evidence type="ECO:0000256" key="1">
    <source>
        <dbReference type="ARBA" id="ARBA00004613"/>
    </source>
</evidence>
<keyword evidence="21" id="KW-1133">Transmembrane helix</keyword>
<evidence type="ECO:0000256" key="19">
    <source>
        <dbReference type="RuleBase" id="RU003654"/>
    </source>
</evidence>
<keyword evidence="24" id="KW-1185">Reference proteome</keyword>
<evidence type="ECO:0000256" key="20">
    <source>
        <dbReference type="RuleBase" id="RU361236"/>
    </source>
</evidence>
<keyword evidence="21" id="KW-0812">Transmembrane</keyword>
<comment type="catalytic activity">
    <reaction evidence="13">
        <text>1-hexadecanoyl-2-(5Z,8Z,11Z,14Z-eicosatetraenoyl)-sn-glycero-3-phosphocholine + H2O = 1-hexadecanoyl-sn-glycero-3-phosphocholine + (5Z,8Z,11Z,14Z)-eicosatetraenoate + H(+)</text>
        <dbReference type="Rhea" id="RHEA:40427"/>
        <dbReference type="ChEBI" id="CHEBI:15377"/>
        <dbReference type="ChEBI" id="CHEBI:15378"/>
        <dbReference type="ChEBI" id="CHEBI:32395"/>
        <dbReference type="ChEBI" id="CHEBI:72998"/>
        <dbReference type="ChEBI" id="CHEBI:73003"/>
    </reaction>
    <physiologicalReaction direction="left-to-right" evidence="13">
        <dbReference type="Rhea" id="RHEA:40428"/>
    </physiologicalReaction>
</comment>
<evidence type="ECO:0000256" key="4">
    <source>
        <dbReference type="ARBA" id="ARBA00022723"/>
    </source>
</evidence>
<dbReference type="Pfam" id="PF00068">
    <property type="entry name" value="Phospholip_A2_1"/>
    <property type="match status" value="1"/>
</dbReference>
<keyword evidence="5 20" id="KW-0378">Hydrolase</keyword>
<gene>
    <name evidence="23" type="ORF">ACEWY4_012090</name>
</gene>
<feature type="disulfide bond" evidence="18">
    <location>
        <begin position="54"/>
        <end position="85"/>
    </location>
</feature>
<evidence type="ECO:0000313" key="24">
    <source>
        <dbReference type="Proteomes" id="UP001591681"/>
    </source>
</evidence>
<feature type="disulfide bond" evidence="18">
    <location>
        <begin position="22"/>
        <end position="38"/>
    </location>
</feature>
<dbReference type="PROSITE" id="PS00118">
    <property type="entry name" value="PA2_HIS"/>
    <property type="match status" value="1"/>
</dbReference>
<evidence type="ECO:0000256" key="18">
    <source>
        <dbReference type="PIRSR" id="PIRSR601211-3"/>
    </source>
</evidence>
<feature type="binding site" evidence="17">
    <location>
        <position position="25"/>
    </location>
    <ligand>
        <name>Ca(2+)</name>
        <dbReference type="ChEBI" id="CHEBI:29108"/>
    </ligand>
</feature>
<evidence type="ECO:0000313" key="23">
    <source>
        <dbReference type="EMBL" id="KAL2092292.1"/>
    </source>
</evidence>
<sequence>MVQCKLPERDPLLDFWDYGCYCGLGGGGIPVDEMDRCCQAHDECYEKAQNYESCDSIFDSPYFNFYEFDCDEQKTITCLSSNRDCDMFICMCDKVAVDCFAAASYDESKNGLPDEVCFSEAMGLVPSLLLLIFVGLVFQMTLMEGNVLS</sequence>
<dbReference type="CDD" id="cd00125">
    <property type="entry name" value="PLA2c"/>
    <property type="match status" value="1"/>
</dbReference>
<organism evidence="23 24">
    <name type="scientific">Coilia grayii</name>
    <name type="common">Gray's grenadier anchovy</name>
    <dbReference type="NCBI Taxonomy" id="363190"/>
    <lineage>
        <taxon>Eukaryota</taxon>
        <taxon>Metazoa</taxon>
        <taxon>Chordata</taxon>
        <taxon>Craniata</taxon>
        <taxon>Vertebrata</taxon>
        <taxon>Euteleostomi</taxon>
        <taxon>Actinopterygii</taxon>
        <taxon>Neopterygii</taxon>
        <taxon>Teleostei</taxon>
        <taxon>Clupei</taxon>
        <taxon>Clupeiformes</taxon>
        <taxon>Clupeoidei</taxon>
        <taxon>Engraulidae</taxon>
        <taxon>Coilinae</taxon>
        <taxon>Coilia</taxon>
    </lineage>
</organism>
<evidence type="ECO:0000256" key="12">
    <source>
        <dbReference type="ARBA" id="ARBA00048227"/>
    </source>
</evidence>
<evidence type="ECO:0000256" key="9">
    <source>
        <dbReference type="ARBA" id="ARBA00047535"/>
    </source>
</evidence>
<feature type="disulfide bond" evidence="18">
    <location>
        <begin position="44"/>
        <end position="92"/>
    </location>
</feature>
<dbReference type="AlphaFoldDB" id="A0ABD1JZI8"/>
<feature type="active site" evidence="16">
    <location>
        <position position="93"/>
    </location>
</feature>
<evidence type="ECO:0000256" key="11">
    <source>
        <dbReference type="ARBA" id="ARBA00048221"/>
    </source>
</evidence>
<evidence type="ECO:0000256" key="6">
    <source>
        <dbReference type="ARBA" id="ARBA00022837"/>
    </source>
</evidence>